<proteinExistence type="predicted"/>
<evidence type="ECO:0000313" key="3">
    <source>
        <dbReference type="Proteomes" id="UP000192813"/>
    </source>
</evidence>
<dbReference type="Proteomes" id="UP000235701">
    <property type="component" value="Unassembled WGS sequence"/>
</dbReference>
<dbReference type="EMBL" id="NBTM02000001">
    <property type="protein sequence ID" value="PNL92350.1"/>
    <property type="molecule type" value="Genomic_DNA"/>
</dbReference>
<name>A0A2J9PQR9_9LACT</name>
<keyword evidence="4" id="KW-1185">Reference proteome</keyword>
<reference evidence="2" key="2">
    <citation type="submission" date="2017-12" db="EMBL/GenBank/DDBJ databases">
        <title>FDA dAtabase for Regulatory Grade micrObial Sequences (FDA-ARGOS): Supporting development and validation of Infectious Disease Dx tests.</title>
        <authorList>
            <person name="Campos J."/>
            <person name="Goldberg B."/>
            <person name="Tallon L.J."/>
            <person name="Sadzewicz L."/>
            <person name="Sengamalay N."/>
            <person name="Ott S."/>
            <person name="Godinez A."/>
            <person name="Nagaraj S."/>
            <person name="Vyas G."/>
            <person name="Aluvathingal J."/>
            <person name="Nadendla S."/>
            <person name="Geyer C."/>
            <person name="Nandy P."/>
            <person name="Hobson J."/>
            <person name="Sichtig H."/>
        </authorList>
    </citation>
    <scope>NUCLEOTIDE SEQUENCE</scope>
    <source>
        <strain evidence="2">FDAARGOS_249</strain>
    </source>
</reference>
<gene>
    <name evidence="2" type="ORF">A6J77_008935</name>
    <name evidence="1" type="ORF">CJ191_09000</name>
</gene>
<dbReference type="OrthoDB" id="9897499at2"/>
<dbReference type="SUPFAM" id="SSF55856">
    <property type="entry name" value="Cytochrome b5-like heme/steroid binding domain"/>
    <property type="match status" value="1"/>
</dbReference>
<protein>
    <submittedName>
        <fullName evidence="2">Cytochrome B5</fullName>
    </submittedName>
</protein>
<sequence length="70" mass="7356">MGDGQDGSQAYVAVGDVVYDVTDAEGWEDGVHEGGIEAGNVYAEEDFEESPHGTEVLDNVPIVGTVDRGE</sequence>
<dbReference type="InterPro" id="IPR036400">
    <property type="entry name" value="Cyt_B5-like_heme/steroid_sf"/>
</dbReference>
<evidence type="ECO:0000313" key="2">
    <source>
        <dbReference type="EMBL" id="PNL92350.1"/>
    </source>
</evidence>
<comment type="caution">
    <text evidence="2">The sequence shown here is derived from an EMBL/GenBank/DDBJ whole genome shotgun (WGS) entry which is preliminary data.</text>
</comment>
<dbReference type="EMBL" id="PNHQ01000039">
    <property type="protein sequence ID" value="PMC78490.1"/>
    <property type="molecule type" value="Genomic_DNA"/>
</dbReference>
<reference evidence="1 4" key="1">
    <citation type="submission" date="2017-09" db="EMBL/GenBank/DDBJ databases">
        <title>Bacterial strain isolated from the female urinary microbiota.</title>
        <authorList>
            <person name="Thomas-White K."/>
            <person name="Kumar N."/>
            <person name="Forster S."/>
            <person name="Putonti C."/>
            <person name="Lawley T."/>
            <person name="Wolfe A.J."/>
        </authorList>
    </citation>
    <scope>NUCLEOTIDE SEQUENCE [LARGE SCALE GENOMIC DNA]</scope>
    <source>
        <strain evidence="1 4">UMB0240</strain>
    </source>
</reference>
<organism evidence="2 3">
    <name type="scientific">Aerococcus viridans</name>
    <dbReference type="NCBI Taxonomy" id="1377"/>
    <lineage>
        <taxon>Bacteria</taxon>
        <taxon>Bacillati</taxon>
        <taxon>Bacillota</taxon>
        <taxon>Bacilli</taxon>
        <taxon>Lactobacillales</taxon>
        <taxon>Aerococcaceae</taxon>
        <taxon>Aerococcus</taxon>
    </lineage>
</organism>
<reference evidence="3" key="3">
    <citation type="submission" date="2017-12" db="EMBL/GenBank/DDBJ databases">
        <title>FDA dAtabase for Regulatory Grade micrObial Sequences (FDA-ARGOS): Supporting development and validation of Infectious Disease Dx tests.</title>
        <authorList>
            <person name="Hoffmann M."/>
            <person name="Allard M."/>
            <person name="Evans P."/>
            <person name="Brown E."/>
            <person name="Tallon L."/>
            <person name="Sadzewicz L."/>
            <person name="Sengamalay N."/>
            <person name="Ott S."/>
            <person name="Godinez A."/>
            <person name="Nagaraj S."/>
            <person name="Vavikolanu K."/>
            <person name="Aluvathingal J."/>
            <person name="Nadendla S."/>
            <person name="Sichtig H."/>
        </authorList>
    </citation>
    <scope>NUCLEOTIDE SEQUENCE [LARGE SCALE GENOMIC DNA]</scope>
    <source>
        <strain evidence="3">FDAARGOS_249</strain>
    </source>
</reference>
<accession>A0A2J9PQR9</accession>
<evidence type="ECO:0000313" key="1">
    <source>
        <dbReference type="EMBL" id="PMC78490.1"/>
    </source>
</evidence>
<dbReference type="Proteomes" id="UP000192813">
    <property type="component" value="Unassembled WGS sequence"/>
</dbReference>
<dbReference type="RefSeq" id="WP_048729520.1">
    <property type="nucleotide sequence ID" value="NZ_JALXKY010000003.1"/>
</dbReference>
<dbReference type="AlphaFoldDB" id="A0A2J9PQR9"/>
<evidence type="ECO:0000313" key="4">
    <source>
        <dbReference type="Proteomes" id="UP000235701"/>
    </source>
</evidence>